<evidence type="ECO:0000256" key="11">
    <source>
        <dbReference type="ARBA" id="ARBA00023026"/>
    </source>
</evidence>
<keyword evidence="12 15" id="KW-0472">Membrane</keyword>
<dbReference type="Pfam" id="PF02518">
    <property type="entry name" value="HATPase_c"/>
    <property type="match status" value="1"/>
</dbReference>
<keyword evidence="5" id="KW-1003">Cell membrane</keyword>
<evidence type="ECO:0000313" key="19">
    <source>
        <dbReference type="EMBL" id="WZE66765.1"/>
    </source>
</evidence>
<keyword evidence="10" id="KW-0067">ATP-binding</keyword>
<keyword evidence="15" id="KW-0812">Transmembrane</keyword>
<evidence type="ECO:0000256" key="4">
    <source>
        <dbReference type="ARBA" id="ARBA00012438"/>
    </source>
</evidence>
<evidence type="ECO:0000313" key="20">
    <source>
        <dbReference type="EMBL" id="WZE68901.1"/>
    </source>
</evidence>
<evidence type="ECO:0000256" key="10">
    <source>
        <dbReference type="ARBA" id="ARBA00022840"/>
    </source>
</evidence>
<protein>
    <recommendedName>
        <fullName evidence="14">Heme sensor protein HssS</fullName>
        <ecNumber evidence="4">2.7.13.3</ecNumber>
    </recommendedName>
</protein>
<evidence type="ECO:0000256" key="12">
    <source>
        <dbReference type="ARBA" id="ARBA00023136"/>
    </source>
</evidence>
<evidence type="ECO:0000256" key="5">
    <source>
        <dbReference type="ARBA" id="ARBA00022475"/>
    </source>
</evidence>
<keyword evidence="9 19" id="KW-0418">Kinase</keyword>
<dbReference type="AlphaFoldDB" id="A0AAU6R8S6"/>
<evidence type="ECO:0000259" key="17">
    <source>
        <dbReference type="PROSITE" id="PS50885"/>
    </source>
</evidence>
<keyword evidence="6" id="KW-0597">Phosphoprotein</keyword>
<keyword evidence="11" id="KW-0843">Virulence</keyword>
<dbReference type="InterPro" id="IPR005467">
    <property type="entry name" value="His_kinase_dom"/>
</dbReference>
<dbReference type="EMBL" id="CP124577">
    <property type="protein sequence ID" value="WZE66765.1"/>
    <property type="molecule type" value="Genomic_DNA"/>
</dbReference>
<evidence type="ECO:0000256" key="14">
    <source>
        <dbReference type="ARBA" id="ARBA00040841"/>
    </source>
</evidence>
<feature type="transmembrane region" description="Helical" evidence="15">
    <location>
        <begin position="9"/>
        <end position="32"/>
    </location>
</feature>
<accession>A0AAT9P497</accession>
<dbReference type="InterPro" id="IPR003661">
    <property type="entry name" value="HisK_dim/P_dom"/>
</dbReference>
<dbReference type="InterPro" id="IPR003660">
    <property type="entry name" value="HAMP_dom"/>
</dbReference>
<dbReference type="CDD" id="cd06225">
    <property type="entry name" value="HAMP"/>
    <property type="match status" value="1"/>
</dbReference>
<evidence type="ECO:0000256" key="7">
    <source>
        <dbReference type="ARBA" id="ARBA00022679"/>
    </source>
</evidence>
<organism evidence="19">
    <name type="scientific">Macrococcus psychrotolerans</name>
    <dbReference type="NCBI Taxonomy" id="3039389"/>
    <lineage>
        <taxon>Bacteria</taxon>
        <taxon>Bacillati</taxon>
        <taxon>Bacillota</taxon>
        <taxon>Bacilli</taxon>
        <taxon>Bacillales</taxon>
        <taxon>Staphylococcaceae</taxon>
        <taxon>Macrococcus</taxon>
    </lineage>
</organism>
<proteinExistence type="predicted"/>
<feature type="transmembrane region" description="Helical" evidence="15">
    <location>
        <begin position="157"/>
        <end position="178"/>
    </location>
</feature>
<dbReference type="GO" id="GO:0005886">
    <property type="term" value="C:plasma membrane"/>
    <property type="evidence" value="ECO:0007669"/>
    <property type="project" value="UniProtKB-SubCell"/>
</dbReference>
<dbReference type="InterPro" id="IPR050398">
    <property type="entry name" value="HssS/ArlS-like"/>
</dbReference>
<dbReference type="InterPro" id="IPR003594">
    <property type="entry name" value="HATPase_dom"/>
</dbReference>
<dbReference type="GO" id="GO:0005524">
    <property type="term" value="F:ATP binding"/>
    <property type="evidence" value="ECO:0007669"/>
    <property type="project" value="UniProtKB-KW"/>
</dbReference>
<dbReference type="SMART" id="SM00387">
    <property type="entry name" value="HATPase_c"/>
    <property type="match status" value="1"/>
</dbReference>
<reference evidence="19" key="2">
    <citation type="submission" date="2023-04" db="EMBL/GenBank/DDBJ databases">
        <title>Macrococci isolated from food, foodproducing animals, and human clinical materials.</title>
        <authorList>
            <person name="Maslanova I."/>
            <person name="Svec P."/>
            <person name="Sedlacek I."/>
            <person name="Novakova D."/>
            <person name="Keller J.E."/>
            <person name="Schwendener S."/>
            <person name="Finstrlova A."/>
            <person name="Botka T."/>
            <person name="Kovarovic V."/>
            <person name="Petras P."/>
            <person name="Perreten V."/>
            <person name="Pantucek R."/>
        </authorList>
    </citation>
    <scope>NUCLEOTIDE SEQUENCE</scope>
    <source>
        <strain evidence="20">NRL/St 13/116</strain>
        <strain evidence="19">NRL/St 21/332</strain>
    </source>
</reference>
<dbReference type="CDD" id="cd00082">
    <property type="entry name" value="HisKA"/>
    <property type="match status" value="1"/>
</dbReference>
<evidence type="ECO:0000256" key="13">
    <source>
        <dbReference type="ARBA" id="ARBA00037219"/>
    </source>
</evidence>
<name>A0AAU6R8S6_9STAP</name>
<keyword evidence="15" id="KW-1133">Transmembrane helix</keyword>
<feature type="domain" description="Histidine kinase" evidence="16">
    <location>
        <begin position="240"/>
        <end position="445"/>
    </location>
</feature>
<dbReference type="SMART" id="SM00388">
    <property type="entry name" value="HisKA"/>
    <property type="match status" value="1"/>
</dbReference>
<evidence type="ECO:0000256" key="3">
    <source>
        <dbReference type="ARBA" id="ARBA00004236"/>
    </source>
</evidence>
<dbReference type="PANTHER" id="PTHR45528">
    <property type="entry name" value="SENSOR HISTIDINE KINASE CPXA"/>
    <property type="match status" value="1"/>
</dbReference>
<gene>
    <name evidence="18" type="ORF">KYI10_00435</name>
    <name evidence="20" type="ORF">QA540_00445</name>
    <name evidence="19" type="ORF">QA541_00445</name>
</gene>
<dbReference type="Pfam" id="PF00512">
    <property type="entry name" value="HisKA"/>
    <property type="match status" value="1"/>
</dbReference>
<evidence type="ECO:0000256" key="2">
    <source>
        <dbReference type="ARBA" id="ARBA00004141"/>
    </source>
</evidence>
<dbReference type="PROSITE" id="PS50109">
    <property type="entry name" value="HIS_KIN"/>
    <property type="match status" value="1"/>
</dbReference>
<evidence type="ECO:0000256" key="1">
    <source>
        <dbReference type="ARBA" id="ARBA00000085"/>
    </source>
</evidence>
<dbReference type="PANTHER" id="PTHR45528:SF11">
    <property type="entry name" value="HISTIDINE KINASE"/>
    <property type="match status" value="1"/>
</dbReference>
<dbReference type="RefSeq" id="WP_219493529.1">
    <property type="nucleotide sequence ID" value="NZ_CP124577.1"/>
</dbReference>
<comment type="catalytic activity">
    <reaction evidence="1">
        <text>ATP + protein L-histidine = ADP + protein N-phospho-L-histidine.</text>
        <dbReference type="EC" id="2.7.13.3"/>
    </reaction>
</comment>
<evidence type="ECO:0000256" key="15">
    <source>
        <dbReference type="SAM" id="Phobius"/>
    </source>
</evidence>
<accession>A0AAU6RFR8</accession>
<dbReference type="EC" id="2.7.13.3" evidence="4"/>
<keyword evidence="8" id="KW-0547">Nucleotide-binding</keyword>
<dbReference type="Pfam" id="PF00672">
    <property type="entry name" value="HAMP"/>
    <property type="match status" value="1"/>
</dbReference>
<comment type="subcellular location">
    <subcellularLocation>
        <location evidence="3">Cell membrane</location>
    </subcellularLocation>
    <subcellularLocation>
        <location evidence="2">Membrane</location>
        <topology evidence="2">Multi-pass membrane protein</topology>
    </subcellularLocation>
</comment>
<feature type="domain" description="HAMP" evidence="17">
    <location>
        <begin position="181"/>
        <end position="232"/>
    </location>
</feature>
<evidence type="ECO:0000259" key="16">
    <source>
        <dbReference type="PROSITE" id="PS50109"/>
    </source>
</evidence>
<accession>A0AAU6R8S6</accession>
<dbReference type="SMART" id="SM00304">
    <property type="entry name" value="HAMP"/>
    <property type="match status" value="1"/>
</dbReference>
<sequence>MFKRLSTRFIIGTFHVILVSSLLSFIIANIYYHLTLKEQNDTRITNTLITQKKYIESHPEIKPEAFFTQLANLNFQVVTVKDGKKAFYGTPFRVKNLPDNSPLTETYHGIKERPFNVFITGFFDNETRNTVGMPMKVNNEIYDVYIRPDVGASMHEFRIFLAILFLCIIVFSILFVFISSKYIVRPVVQLKEAARKIGDQSGYQTQVKRKDEIGVLAHEMNIMSAKILHHEEMNQRFVANVSHEIQSPITNLLGQIKQLRQTKDFSLLDDIEHQSQRLSGLTKQLLMLASLEKTDTIIDKEHFNGKTLIQEVIRNHMYALDQKEIFVTTKLKDIEILGHRDLCYQMISNLLSNAIKYSPEDTQIKFELGEGTYKYIKISDEGYGMSDKTKELLFERFYKAEVHEDKAPSNGLGMAIVKEIADLHDFEIEVESELDKGTIITIKLS</sequence>
<dbReference type="EMBL" id="CP079955">
    <property type="protein sequence ID" value="QYA32954.1"/>
    <property type="molecule type" value="Genomic_DNA"/>
</dbReference>
<reference evidence="18" key="1">
    <citation type="submission" date="2021-07" db="EMBL/GenBank/DDBJ databases">
        <title>Prevalence and characterization of methicillin-resistant Macrococcus spp. in food producing animals and meat in Switzerland in 2019.</title>
        <authorList>
            <person name="Keller J.E."/>
            <person name="Schwendener S."/>
            <person name="Neuenschwander J."/>
            <person name="Overesch G."/>
            <person name="Perreten V."/>
        </authorList>
    </citation>
    <scope>NUCLEOTIDE SEQUENCE</scope>
    <source>
        <strain evidence="18">19Msa1099</strain>
    </source>
</reference>
<evidence type="ECO:0000256" key="9">
    <source>
        <dbReference type="ARBA" id="ARBA00022777"/>
    </source>
</evidence>
<keyword evidence="7" id="KW-0808">Transferase</keyword>
<evidence type="ECO:0000256" key="8">
    <source>
        <dbReference type="ARBA" id="ARBA00022741"/>
    </source>
</evidence>
<evidence type="ECO:0000256" key="6">
    <source>
        <dbReference type="ARBA" id="ARBA00022553"/>
    </source>
</evidence>
<dbReference type="EMBL" id="CP124585">
    <property type="protein sequence ID" value="WZE68901.1"/>
    <property type="molecule type" value="Genomic_DNA"/>
</dbReference>
<evidence type="ECO:0000313" key="18">
    <source>
        <dbReference type="EMBL" id="QYA32954.1"/>
    </source>
</evidence>
<comment type="function">
    <text evidence="13">Member of the two-component regulatory system HssS/HssR involved in intracellular heme homeostasis and tempering of staphylococcal virulence. HssS functions as a heme sensor histidine kinase which is autophosphorylated at a histidine residue and transfers its phosphate group to an aspartate residue of HssR. HssR/HssS activates the expression of hrtAB, an efflux pump, in response to extracellular heme, hemin, hemoglobin or blood.</text>
</comment>
<dbReference type="PROSITE" id="PS50885">
    <property type="entry name" value="HAMP"/>
    <property type="match status" value="1"/>
</dbReference>
<dbReference type="GO" id="GO:0000155">
    <property type="term" value="F:phosphorelay sensor kinase activity"/>
    <property type="evidence" value="ECO:0007669"/>
    <property type="project" value="InterPro"/>
</dbReference>